<protein>
    <submittedName>
        <fullName evidence="3">Uncharacterized protein</fullName>
    </submittedName>
</protein>
<dbReference type="Proteomes" id="UP000003039">
    <property type="component" value="Unassembled WGS sequence"/>
</dbReference>
<dbReference type="SUPFAM" id="SSF52540">
    <property type="entry name" value="P-loop containing nucleoside triphosphate hydrolases"/>
    <property type="match status" value="1"/>
</dbReference>
<evidence type="ECO:0000313" key="4">
    <source>
        <dbReference type="Proteomes" id="UP000003039"/>
    </source>
</evidence>
<feature type="domain" description="Rad50/SbcC-type AAA" evidence="2">
    <location>
        <begin position="28"/>
        <end position="183"/>
    </location>
</feature>
<dbReference type="InterPro" id="IPR038729">
    <property type="entry name" value="Rad50/SbcC_AAA"/>
</dbReference>
<sequence>MSEVILKRRSHYGYQENKDIPIKKVIGLNISKFRTFNNQSLSLGSHVTVFSGRNGSMKTSLMGLVAHVFTSSSKDAFGKDLKTSLKEVFKLSDKFDKDKYIYDIQIETTKDEKISEPVSIYFTEGKTQRHRVVLSGSEKGDGNFQYNTSFLNMKRLYPLVDTNASEDLSFKLDQKEADDLKNFYERIFPSSTYSSFSPVHHKNLKTTFGPQGDNSLYDWSSISSGEDNLGAIFNRLLGFQRSFSNAKSEGNGILCIDEFESSLHPVAQLKLFDYLYEWSRKYKVQIVISTHSLHLLQHIYLQHQPNLDASRVVVNFVSKATASDGNHPIIKNPPYDKAYKELTFKSPEQIAEQRKIKVFCEDEVAINFAKRLVKNRDILKLVEFSSTVNKDDKNNKGTSYSALKTLCGFPVLLENSIVIFDADVAETVTENIKNKDFFMRLPDSDSLALERRIICFIIGLQNGHDFFVRFDTERDIFLSSMADFGIPLNIEDVKDEKKVPISKCKKWVASEKGDFNKYVTYYVSTIDEAATEFRTEFLKRINSVNIGLGLPVVAIE</sequence>
<evidence type="ECO:0000313" key="3">
    <source>
        <dbReference type="EMBL" id="EED67216.1"/>
    </source>
</evidence>
<proteinExistence type="predicted"/>
<dbReference type="EMBL" id="AAUJ02000001">
    <property type="protein sequence ID" value="EED67216.1"/>
    <property type="molecule type" value="Genomic_DNA"/>
</dbReference>
<comment type="caution">
    <text evidence="3">The sequence shown here is derived from an EMBL/GenBank/DDBJ whole genome shotgun (WGS) entry which is preliminary data.</text>
</comment>
<gene>
    <name evidence="3" type="ORF">CtesDRAFT_PD2162</name>
</gene>
<evidence type="ECO:0000259" key="2">
    <source>
        <dbReference type="Pfam" id="PF13476"/>
    </source>
</evidence>
<dbReference type="GO" id="GO:0006302">
    <property type="term" value="P:double-strand break repair"/>
    <property type="evidence" value="ECO:0007669"/>
    <property type="project" value="InterPro"/>
</dbReference>
<dbReference type="GO" id="GO:0016887">
    <property type="term" value="F:ATP hydrolysis activity"/>
    <property type="evidence" value="ECO:0007669"/>
    <property type="project" value="InterPro"/>
</dbReference>
<feature type="domain" description="Endonuclease GajA/Old nuclease/RecF-like AAA" evidence="1">
    <location>
        <begin position="243"/>
        <end position="295"/>
    </location>
</feature>
<name>B7WRN1_COMTK</name>
<dbReference type="InterPro" id="IPR041685">
    <property type="entry name" value="AAA_GajA/Old/RecF-like"/>
</dbReference>
<dbReference type="OrthoDB" id="9815944at2"/>
<dbReference type="eggNOG" id="COG1106">
    <property type="taxonomic scope" value="Bacteria"/>
</dbReference>
<dbReference type="RefSeq" id="WP_003054656.1">
    <property type="nucleotide sequence ID" value="NZ_AAUJ02000001.1"/>
</dbReference>
<dbReference type="PANTHER" id="PTHR43581">
    <property type="entry name" value="ATP/GTP PHOSPHATASE"/>
    <property type="match status" value="1"/>
</dbReference>
<organism evidence="3 4">
    <name type="scientific">Comamonas testosteroni (strain DSM 14576 / KF-1)</name>
    <name type="common">Pseudomonas testosteroni</name>
    <dbReference type="NCBI Taxonomy" id="399795"/>
    <lineage>
        <taxon>Bacteria</taxon>
        <taxon>Pseudomonadati</taxon>
        <taxon>Pseudomonadota</taxon>
        <taxon>Betaproteobacteria</taxon>
        <taxon>Burkholderiales</taxon>
        <taxon>Comamonadaceae</taxon>
        <taxon>Comamonas</taxon>
    </lineage>
</organism>
<dbReference type="Pfam" id="PF13476">
    <property type="entry name" value="AAA_23"/>
    <property type="match status" value="1"/>
</dbReference>
<evidence type="ECO:0000259" key="1">
    <source>
        <dbReference type="Pfam" id="PF13175"/>
    </source>
</evidence>
<reference evidence="3 4" key="1">
    <citation type="journal article" date="2004" name="Appl. Environ. Microbiol.">
        <title>Mineralization of individual congeners of linear alkylbenzenesulfonate by defined pairs of heterotrophic bacteria.</title>
        <authorList>
            <person name="Schleheck D."/>
            <person name="Knepper T.P."/>
            <person name="Fischer K."/>
            <person name="Cook A.M."/>
        </authorList>
    </citation>
    <scope>NUCLEOTIDE SEQUENCE [LARGE SCALE GENOMIC DNA]</scope>
    <source>
        <strain evidence="4">DSM 14576 / KF-1</strain>
    </source>
</reference>
<dbReference type="Gene3D" id="3.40.50.300">
    <property type="entry name" value="P-loop containing nucleotide triphosphate hydrolases"/>
    <property type="match status" value="1"/>
</dbReference>
<dbReference type="InterPro" id="IPR027417">
    <property type="entry name" value="P-loop_NTPase"/>
</dbReference>
<dbReference type="InterPro" id="IPR051396">
    <property type="entry name" value="Bact_Antivir_Def_Nuclease"/>
</dbReference>
<dbReference type="Pfam" id="PF13175">
    <property type="entry name" value="AAA_15"/>
    <property type="match status" value="1"/>
</dbReference>
<dbReference type="PANTHER" id="PTHR43581:SF4">
    <property type="entry name" value="ATP_GTP PHOSPHATASE"/>
    <property type="match status" value="1"/>
</dbReference>
<accession>B7WRN1</accession>
<dbReference type="AlphaFoldDB" id="B7WRN1"/>